<evidence type="ECO:0000256" key="3">
    <source>
        <dbReference type="ARBA" id="ARBA00022679"/>
    </source>
</evidence>
<dbReference type="GO" id="GO:0005886">
    <property type="term" value="C:plasma membrane"/>
    <property type="evidence" value="ECO:0007669"/>
    <property type="project" value="UniProtKB-SubCell"/>
</dbReference>
<dbReference type="GeneID" id="60807495"/>
<keyword evidence="2" id="KW-1003">Cell membrane</keyword>
<keyword evidence="3 10" id="KW-0808">Transferase</keyword>
<dbReference type="GO" id="GO:0016758">
    <property type="term" value="F:hexosyltransferase activity"/>
    <property type="evidence" value="ECO:0007669"/>
    <property type="project" value="InterPro"/>
</dbReference>
<feature type="transmembrane region" description="Helical" evidence="9">
    <location>
        <begin position="149"/>
        <end position="169"/>
    </location>
</feature>
<comment type="similarity">
    <text evidence="7">Belongs to the glycosyltransferase 87 family.</text>
</comment>
<dbReference type="Pfam" id="PF09594">
    <property type="entry name" value="GT87"/>
    <property type="match status" value="1"/>
</dbReference>
<feature type="region of interest" description="Disordered" evidence="8">
    <location>
        <begin position="394"/>
        <end position="424"/>
    </location>
</feature>
<keyword evidence="10" id="KW-0328">Glycosyltransferase</keyword>
<evidence type="ECO:0000256" key="8">
    <source>
        <dbReference type="SAM" id="MobiDB-lite"/>
    </source>
</evidence>
<evidence type="ECO:0000256" key="5">
    <source>
        <dbReference type="ARBA" id="ARBA00022989"/>
    </source>
</evidence>
<feature type="transmembrane region" description="Helical" evidence="9">
    <location>
        <begin position="204"/>
        <end position="224"/>
    </location>
</feature>
<feature type="transmembrane region" description="Helical" evidence="9">
    <location>
        <begin position="175"/>
        <end position="197"/>
    </location>
</feature>
<dbReference type="RefSeq" id="WP_244925647.1">
    <property type="nucleotide sequence ID" value="NZ_CP047187.1"/>
</dbReference>
<dbReference type="Proteomes" id="UP000612712">
    <property type="component" value="Unassembled WGS sequence"/>
</dbReference>
<name>A0A8H9YDA2_9CORY</name>
<keyword evidence="6 9" id="KW-0472">Membrane</keyword>
<dbReference type="InterPro" id="IPR018584">
    <property type="entry name" value="GT87"/>
</dbReference>
<keyword evidence="4 9" id="KW-0812">Transmembrane</keyword>
<feature type="transmembrane region" description="Helical" evidence="9">
    <location>
        <begin position="99"/>
        <end position="119"/>
    </location>
</feature>
<feature type="transmembrane region" description="Helical" evidence="9">
    <location>
        <begin position="20"/>
        <end position="39"/>
    </location>
</feature>
<protein>
    <submittedName>
        <fullName evidence="10">Arabinofuranan 3-O-arabinosyltransferase</fullName>
        <ecNumber evidence="10">2.4.2.47</ecNumber>
    </submittedName>
</protein>
<dbReference type="AlphaFoldDB" id="A0A8H9YDA2"/>
<evidence type="ECO:0000313" key="11">
    <source>
        <dbReference type="Proteomes" id="UP000612712"/>
    </source>
</evidence>
<feature type="transmembrane region" description="Helical" evidence="9">
    <location>
        <begin position="371"/>
        <end position="389"/>
    </location>
</feature>
<evidence type="ECO:0000256" key="6">
    <source>
        <dbReference type="ARBA" id="ARBA00023136"/>
    </source>
</evidence>
<keyword evidence="5 9" id="KW-1133">Transmembrane helix</keyword>
<evidence type="ECO:0000256" key="9">
    <source>
        <dbReference type="SAM" id="Phobius"/>
    </source>
</evidence>
<comment type="caution">
    <text evidence="10">The sequence shown here is derived from an EMBL/GenBank/DDBJ whole genome shotgun (WGS) entry which is preliminary data.</text>
</comment>
<dbReference type="EMBL" id="JACHWT010000007">
    <property type="protein sequence ID" value="MBB3116514.1"/>
    <property type="molecule type" value="Genomic_DNA"/>
</dbReference>
<evidence type="ECO:0000256" key="4">
    <source>
        <dbReference type="ARBA" id="ARBA00022692"/>
    </source>
</evidence>
<comment type="subcellular location">
    <subcellularLocation>
        <location evidence="1">Cell membrane</location>
        <topology evidence="1">Multi-pass membrane protein</topology>
    </subcellularLocation>
</comment>
<evidence type="ECO:0000313" key="10">
    <source>
        <dbReference type="EMBL" id="MBB3116514.1"/>
    </source>
</evidence>
<feature type="transmembrane region" description="Helical" evidence="9">
    <location>
        <begin position="265"/>
        <end position="283"/>
    </location>
</feature>
<organism evidence="10 11">
    <name type="scientific">Corynebacterium bovis DSM 20582 = CIP 54.80</name>
    <dbReference type="NCBI Taxonomy" id="927655"/>
    <lineage>
        <taxon>Bacteria</taxon>
        <taxon>Bacillati</taxon>
        <taxon>Actinomycetota</taxon>
        <taxon>Actinomycetes</taxon>
        <taxon>Mycobacteriales</taxon>
        <taxon>Corynebacteriaceae</taxon>
        <taxon>Corynebacterium</taxon>
    </lineage>
</organism>
<proteinExistence type="inferred from homology"/>
<dbReference type="EC" id="2.4.2.47" evidence="10"/>
<reference evidence="10" key="1">
    <citation type="submission" date="2020-08" db="EMBL/GenBank/DDBJ databases">
        <title>Sequencing the genomes of 1000 actinobacteria strains.</title>
        <authorList>
            <person name="Klenk H.-P."/>
        </authorList>
    </citation>
    <scope>NUCLEOTIDE SEQUENCE</scope>
    <source>
        <strain evidence="10">DSM 20582</strain>
    </source>
</reference>
<evidence type="ECO:0000256" key="1">
    <source>
        <dbReference type="ARBA" id="ARBA00004651"/>
    </source>
</evidence>
<evidence type="ECO:0000256" key="7">
    <source>
        <dbReference type="ARBA" id="ARBA00024033"/>
    </source>
</evidence>
<feature type="transmembrane region" description="Helical" evidence="9">
    <location>
        <begin position="290"/>
        <end position="308"/>
    </location>
</feature>
<accession>A0A8H9YDA2</accession>
<sequence length="424" mass="46220">MTSTTYHSATPAPSQRTSTVLACVAWPVAIMTFLHRVFLVPQNAHPTDDFTTVFSALTRFRDGVPVYDENYSFVDPHYLYSPGGTLLLSPLAWLPGHDLGRLVFIVANAVAVVVALALLTRMCGRPLRGGTWPVAVALAFMTESVTNTLLFSNINGVLLLLEVLFMLWLLRGRTVLSGVALGLAITVKPIFAPLLVLPLLRGRWATVVSGIAVPVVFTAAAWPLTVRPGDYVHTVMPYLGVVRDYANSSLSGVGVYYGLPPALTLILRVLTIVLVGLSVVLLLQWRKSDELLWVTTSSGVILTGVFLASSLGQMYYSMLIFPMVFTVVLRRSVMHNPVAWFGLYLCLSPDVWSSDRWVWWGRIAEYTRGTVGWGLIVIAVAATVVVWTVRERGRPAGPHRPTADSPATPAPAPTAPNPLEGHRP</sequence>
<evidence type="ECO:0000256" key="2">
    <source>
        <dbReference type="ARBA" id="ARBA00022475"/>
    </source>
</evidence>
<gene>
    <name evidence="10" type="ORF">FHU32_001753</name>
</gene>